<dbReference type="EMBL" id="KN837111">
    <property type="protein sequence ID" value="KIJ45516.1"/>
    <property type="molecule type" value="Genomic_DNA"/>
</dbReference>
<reference evidence="2 3" key="1">
    <citation type="submission" date="2014-06" db="EMBL/GenBank/DDBJ databases">
        <title>Evolutionary Origins and Diversification of the Mycorrhizal Mutualists.</title>
        <authorList>
            <consortium name="DOE Joint Genome Institute"/>
            <consortium name="Mycorrhizal Genomics Consortium"/>
            <person name="Kohler A."/>
            <person name="Kuo A."/>
            <person name="Nagy L.G."/>
            <person name="Floudas D."/>
            <person name="Copeland A."/>
            <person name="Barry K.W."/>
            <person name="Cichocki N."/>
            <person name="Veneault-Fourrey C."/>
            <person name="LaButti K."/>
            <person name="Lindquist E.A."/>
            <person name="Lipzen A."/>
            <person name="Lundell T."/>
            <person name="Morin E."/>
            <person name="Murat C."/>
            <person name="Riley R."/>
            <person name="Ohm R."/>
            <person name="Sun H."/>
            <person name="Tunlid A."/>
            <person name="Henrissat B."/>
            <person name="Grigoriev I.V."/>
            <person name="Hibbett D.S."/>
            <person name="Martin F."/>
        </authorList>
    </citation>
    <scope>NUCLEOTIDE SEQUENCE [LARGE SCALE GENOMIC DNA]</scope>
    <source>
        <strain evidence="2 3">SS14</strain>
    </source>
</reference>
<protein>
    <recommendedName>
        <fullName evidence="4">F-box domain-containing protein</fullName>
    </recommendedName>
</protein>
<gene>
    <name evidence="2" type="ORF">M422DRAFT_46588</name>
</gene>
<dbReference type="SUPFAM" id="SSF81383">
    <property type="entry name" value="F-box domain"/>
    <property type="match status" value="1"/>
</dbReference>
<keyword evidence="3" id="KW-1185">Reference proteome</keyword>
<evidence type="ECO:0000313" key="2">
    <source>
        <dbReference type="EMBL" id="KIJ45516.1"/>
    </source>
</evidence>
<dbReference type="AlphaFoldDB" id="A0A0C9W362"/>
<proteinExistence type="predicted"/>
<organism evidence="2 3">
    <name type="scientific">Sphaerobolus stellatus (strain SS14)</name>
    <dbReference type="NCBI Taxonomy" id="990650"/>
    <lineage>
        <taxon>Eukaryota</taxon>
        <taxon>Fungi</taxon>
        <taxon>Dikarya</taxon>
        <taxon>Basidiomycota</taxon>
        <taxon>Agaricomycotina</taxon>
        <taxon>Agaricomycetes</taxon>
        <taxon>Phallomycetidae</taxon>
        <taxon>Geastrales</taxon>
        <taxon>Sphaerobolaceae</taxon>
        <taxon>Sphaerobolus</taxon>
    </lineage>
</organism>
<evidence type="ECO:0000256" key="1">
    <source>
        <dbReference type="SAM" id="Coils"/>
    </source>
</evidence>
<feature type="coiled-coil region" evidence="1">
    <location>
        <begin position="350"/>
        <end position="377"/>
    </location>
</feature>
<dbReference type="Proteomes" id="UP000054279">
    <property type="component" value="Unassembled WGS sequence"/>
</dbReference>
<keyword evidence="1" id="KW-0175">Coiled coil</keyword>
<name>A0A0C9W362_SPHS4</name>
<accession>A0A0C9W362</accession>
<dbReference type="HOGENOM" id="CLU_806789_0_0_1"/>
<dbReference type="OrthoDB" id="3249754at2759"/>
<dbReference type="InterPro" id="IPR036047">
    <property type="entry name" value="F-box-like_dom_sf"/>
</dbReference>
<evidence type="ECO:0008006" key="4">
    <source>
        <dbReference type="Google" id="ProtNLM"/>
    </source>
</evidence>
<dbReference type="CDD" id="cd09917">
    <property type="entry name" value="F-box_SF"/>
    <property type="match status" value="1"/>
</dbReference>
<evidence type="ECO:0000313" key="3">
    <source>
        <dbReference type="Proteomes" id="UP000054279"/>
    </source>
</evidence>
<sequence length="406" mass="46584">MITCSICLLPFLAGDNEPSECQAPPQVLSAVQARYLKTGVAIGVRVPDVIYSLEILSAYFISLMLYEINLRMIEEINHTGRILEAMFVFWEFEHRNGTAFIVHNACANIFRHHLGIGMKPSYDDLIKLCEIEQVLGSPKGGKLAGRMQGLNYEDIGPVGCKIDLRPFWEYRVGRGCNRFLWTEFFESPLSWALGKPDTFPKFYSTVNGERLKNLDQSEKQKGFPTLPIDILNLIIPLLSTKDYINVMSTCRTLRLIALTEFQAHARKRVLSLRWATPLLDVGEFDEAVKQNPKTSEWLAHPINAPDTGDWILYLSHVHRTNGMRARRRIWYICEAFKELYDEKYPKSLYARNISTARRQLENNLRKSQLNVEAHRRLMHLSELGWEQNSAHAKVKADMGLDSPIPM</sequence>